<dbReference type="InterPro" id="IPR009053">
    <property type="entry name" value="Prefoldin"/>
</dbReference>
<organism evidence="4 5">
    <name type="scientific">Aplysia californica</name>
    <name type="common">California sea hare</name>
    <dbReference type="NCBI Taxonomy" id="6500"/>
    <lineage>
        <taxon>Eukaryota</taxon>
        <taxon>Metazoa</taxon>
        <taxon>Spiralia</taxon>
        <taxon>Lophotrochozoa</taxon>
        <taxon>Mollusca</taxon>
        <taxon>Gastropoda</taxon>
        <taxon>Heterobranchia</taxon>
        <taxon>Euthyneura</taxon>
        <taxon>Tectipleura</taxon>
        <taxon>Aplysiida</taxon>
        <taxon>Aplysioidea</taxon>
        <taxon>Aplysiidae</taxon>
        <taxon>Aplysia</taxon>
    </lineage>
</organism>
<keyword evidence="2" id="KW-0963">Cytoplasm</keyword>
<dbReference type="SUPFAM" id="SSF46579">
    <property type="entry name" value="Prefoldin"/>
    <property type="match status" value="1"/>
</dbReference>
<proteinExistence type="predicted"/>
<accession>A0ABM0K5J6</accession>
<gene>
    <name evidence="5" type="primary">LOC101851835</name>
</gene>
<dbReference type="PANTHER" id="PTHR21162:SF0">
    <property type="entry name" value="P53 AND DNA DAMAGE-REGULATED PROTEIN 1"/>
    <property type="match status" value="1"/>
</dbReference>
<keyword evidence="4" id="KW-1185">Reference proteome</keyword>
<dbReference type="PANTHER" id="PTHR21162">
    <property type="entry name" value="P53 AND DNA DAMAGE-REGULATED PROTEIN"/>
    <property type="match status" value="1"/>
</dbReference>
<dbReference type="CDD" id="cd22860">
    <property type="entry name" value="PDRG1"/>
    <property type="match status" value="1"/>
</dbReference>
<comment type="subcellular location">
    <subcellularLocation>
        <location evidence="1">Cytoplasm</location>
    </subcellularLocation>
</comment>
<sequence>MDAEEGLSSIEASDLLKYLTEIEMVAEDVLSSRREIIDLDRQRNKTREAVRALQKDKHRDKTWLCAGNMFLKVEKSKAISTLTKDYDELDAEINKVRSGLRPKVNKLRDLEKKEDLKGFDLDPLTPDEKRSVESLLL</sequence>
<evidence type="ECO:0000313" key="5">
    <source>
        <dbReference type="RefSeq" id="XP_005109237.1"/>
    </source>
</evidence>
<evidence type="ECO:0000256" key="2">
    <source>
        <dbReference type="ARBA" id="ARBA00022490"/>
    </source>
</evidence>
<evidence type="ECO:0000313" key="4">
    <source>
        <dbReference type="Proteomes" id="UP000694888"/>
    </source>
</evidence>
<evidence type="ECO:0000256" key="3">
    <source>
        <dbReference type="ARBA" id="ARBA00023186"/>
    </source>
</evidence>
<dbReference type="Gene3D" id="1.10.287.370">
    <property type="match status" value="1"/>
</dbReference>
<dbReference type="InterPro" id="IPR030482">
    <property type="entry name" value="PDRG1"/>
</dbReference>
<reference evidence="5" key="1">
    <citation type="submission" date="2025-08" db="UniProtKB">
        <authorList>
            <consortium name="RefSeq"/>
        </authorList>
    </citation>
    <scope>IDENTIFICATION</scope>
</reference>
<protein>
    <submittedName>
        <fullName evidence="5">P53 and DNA damage-regulated protein 1</fullName>
    </submittedName>
</protein>
<dbReference type="Proteomes" id="UP000694888">
    <property type="component" value="Unplaced"/>
</dbReference>
<name>A0ABM0K5J6_APLCA</name>
<dbReference type="RefSeq" id="XP_005109237.1">
    <property type="nucleotide sequence ID" value="XM_005109180.3"/>
</dbReference>
<evidence type="ECO:0000256" key="1">
    <source>
        <dbReference type="ARBA" id="ARBA00004496"/>
    </source>
</evidence>
<dbReference type="GeneID" id="101851835"/>
<keyword evidence="3" id="KW-0143">Chaperone</keyword>